<dbReference type="GeneID" id="76971367"/>
<proteinExistence type="predicted"/>
<accession>A0A1B1IWN3</accession>
<dbReference type="Proteomes" id="UP000504848">
    <property type="component" value="Segment"/>
</dbReference>
<keyword evidence="2" id="KW-1185">Reference proteome</keyword>
<reference evidence="1 2" key="1">
    <citation type="submission" date="2015-11" db="EMBL/GenBank/DDBJ databases">
        <title>Genomes of Abundant and Widespread Viruses from the Deep Ocean.</title>
        <authorList>
            <person name="Mizuno C.M."/>
            <person name="Ghai R."/>
            <person name="Saghai A."/>
            <person name="Lopez-Garcia P."/>
            <person name="Rodriguez-Valera F."/>
        </authorList>
    </citation>
    <scope>NUCLEOTIDE SEQUENCE [LARGE SCALE GENOMIC DNA]</scope>
</reference>
<dbReference type="KEGG" id="vg:76971367"/>
<dbReference type="RefSeq" id="YP_009811047.1">
    <property type="nucleotide sequence ID" value="NC_048051.1"/>
</dbReference>
<evidence type="ECO:0000313" key="2">
    <source>
        <dbReference type="Proteomes" id="UP000504848"/>
    </source>
</evidence>
<evidence type="ECO:0000313" key="1">
    <source>
        <dbReference type="EMBL" id="ANS05750.1"/>
    </source>
</evidence>
<name>A0A1B1IWN3_9CAUD</name>
<protein>
    <submittedName>
        <fullName evidence="1">Uncharacterized protein</fullName>
    </submittedName>
</protein>
<sequence length="89" mass="10580">MSNKFKYHKYRITWFDPTGSTEWTTEKEFNAFTPEECVIEAFVFSKDKKFVKTFASYSKDGEGEFQFGDTNVLPRATIIKMEKIYEKHK</sequence>
<organism evidence="1 2">
    <name type="scientific">uncultured phage_Deep-GF0-KM16-C193</name>
    <dbReference type="NCBI Taxonomy" id="2740799"/>
    <lineage>
        <taxon>Viruses</taxon>
        <taxon>Duplodnaviria</taxon>
        <taxon>Heunggongvirae</taxon>
        <taxon>Uroviricota</taxon>
        <taxon>Caudoviricetes</taxon>
        <taxon>Autographivirales</taxon>
        <taxon>Stupnyavirus</taxon>
        <taxon>Stupnyavirus KM16C193</taxon>
    </lineage>
</organism>
<dbReference type="EMBL" id="KT997876">
    <property type="protein sequence ID" value="ANS05750.1"/>
    <property type="molecule type" value="Genomic_DNA"/>
</dbReference>